<sequence length="320" mass="33547">MGKTFVFAGDTAIGAVLADNLVKAGYRAAPGIAEADVVFTFCATQTDLEDVYFDTEGLVQVAGKGTWLVDLSPSTPGFARELNAVAIVSELHAIEAPLAVRDATVERAYSDTDNLICFVASEDEDETAEILPMLKALAGMVEPTGTPGSAQLARAALTLNTASQLVSVMEADALCRASGIQSSGAFRFAREQGFITEAAARLYAAVVEKRFVGEYSVRICMAELSAALMAADDIDLILPGAEAGLHLLELLAVIGGTDMAVSSLSLVYGEEAACAAQGLDWTRAEQAYGDMEDNGDECDCGGDHHHHEEYPGGFGGYSAN</sequence>
<dbReference type="InterPro" id="IPR013328">
    <property type="entry name" value="6PGD_dom2"/>
</dbReference>
<dbReference type="InterPro" id="IPR006115">
    <property type="entry name" value="6PGDH_NADP-bd"/>
</dbReference>
<evidence type="ECO:0000259" key="1">
    <source>
        <dbReference type="Pfam" id="PF03446"/>
    </source>
</evidence>
<proteinExistence type="predicted"/>
<keyword evidence="3" id="KW-1185">Reference proteome</keyword>
<comment type="caution">
    <text evidence="2">The sequence shown here is derived from an EMBL/GenBank/DDBJ whole genome shotgun (WGS) entry which is preliminary data.</text>
</comment>
<evidence type="ECO:0000313" key="3">
    <source>
        <dbReference type="Proteomes" id="UP001487305"/>
    </source>
</evidence>
<organism evidence="2 3">
    <name type="scientific">Raoultibacter massiliensis</name>
    <dbReference type="NCBI Taxonomy" id="1852371"/>
    <lineage>
        <taxon>Bacteria</taxon>
        <taxon>Bacillati</taxon>
        <taxon>Actinomycetota</taxon>
        <taxon>Coriobacteriia</taxon>
        <taxon>Eggerthellales</taxon>
        <taxon>Eggerthellaceae</taxon>
        <taxon>Raoultibacter</taxon>
    </lineage>
</organism>
<dbReference type="Gene3D" id="3.40.50.720">
    <property type="entry name" value="NAD(P)-binding Rossmann-like Domain"/>
    <property type="match status" value="1"/>
</dbReference>
<dbReference type="Pfam" id="PF03446">
    <property type="entry name" value="NAD_binding_2"/>
    <property type="match status" value="1"/>
</dbReference>
<dbReference type="PANTHER" id="PTHR43060">
    <property type="entry name" value="3-HYDROXYISOBUTYRATE DEHYDROGENASE-LIKE 1, MITOCHONDRIAL-RELATED"/>
    <property type="match status" value="1"/>
</dbReference>
<evidence type="ECO:0000313" key="2">
    <source>
        <dbReference type="EMBL" id="MEQ3362830.1"/>
    </source>
</evidence>
<reference evidence="2 3" key="1">
    <citation type="submission" date="2024-04" db="EMBL/GenBank/DDBJ databases">
        <title>Human intestinal bacterial collection.</title>
        <authorList>
            <person name="Pauvert C."/>
            <person name="Hitch T.C.A."/>
            <person name="Clavel T."/>
        </authorList>
    </citation>
    <scope>NUCLEOTIDE SEQUENCE [LARGE SCALE GENOMIC DNA]</scope>
    <source>
        <strain evidence="2 3">CLA-KB-H42</strain>
    </source>
</reference>
<dbReference type="Gene3D" id="1.10.1040.10">
    <property type="entry name" value="N-(1-d-carboxylethyl)-l-norvaline Dehydrogenase, domain 2"/>
    <property type="match status" value="1"/>
</dbReference>
<dbReference type="PANTHER" id="PTHR43060:SF15">
    <property type="entry name" value="3-HYDROXYISOBUTYRATE DEHYDROGENASE-LIKE 1, MITOCHONDRIAL-RELATED"/>
    <property type="match status" value="1"/>
</dbReference>
<dbReference type="InterPro" id="IPR008927">
    <property type="entry name" value="6-PGluconate_DH-like_C_sf"/>
</dbReference>
<dbReference type="Proteomes" id="UP001487305">
    <property type="component" value="Unassembled WGS sequence"/>
</dbReference>
<name>A0ABV1JCM3_9ACTN</name>
<dbReference type="InterPro" id="IPR036291">
    <property type="entry name" value="NAD(P)-bd_dom_sf"/>
</dbReference>
<accession>A0ABV1JCM3</accession>
<protein>
    <submittedName>
        <fullName evidence="2">NAD(P)-binding domain-containing protein</fullName>
    </submittedName>
</protein>
<dbReference type="RefSeq" id="WP_349227384.1">
    <property type="nucleotide sequence ID" value="NZ_JBBNOP010000005.1"/>
</dbReference>
<feature type="domain" description="6-phosphogluconate dehydrogenase NADP-binding" evidence="1">
    <location>
        <begin position="22"/>
        <end position="140"/>
    </location>
</feature>
<dbReference type="SUPFAM" id="SSF48179">
    <property type="entry name" value="6-phosphogluconate dehydrogenase C-terminal domain-like"/>
    <property type="match status" value="1"/>
</dbReference>
<dbReference type="SUPFAM" id="SSF51735">
    <property type="entry name" value="NAD(P)-binding Rossmann-fold domains"/>
    <property type="match status" value="1"/>
</dbReference>
<gene>
    <name evidence="2" type="ORF">AAA083_07565</name>
</gene>
<dbReference type="EMBL" id="JBBNOP010000005">
    <property type="protein sequence ID" value="MEQ3362830.1"/>
    <property type="molecule type" value="Genomic_DNA"/>
</dbReference>